<keyword evidence="3" id="KW-1003">Cell membrane</keyword>
<dbReference type="InterPro" id="IPR000276">
    <property type="entry name" value="GPCR_Rhodpsn"/>
</dbReference>
<keyword evidence="5 10" id="KW-1133">Transmembrane helix</keyword>
<dbReference type="STRING" id="224129.A0A1W4X4I1"/>
<comment type="subcellular location">
    <subcellularLocation>
        <location evidence="1">Cell membrane</location>
        <topology evidence="1">Multi-pass membrane protein</topology>
    </subcellularLocation>
</comment>
<dbReference type="KEGG" id="apln:108738350"/>
<feature type="transmembrane region" description="Helical" evidence="10">
    <location>
        <begin position="118"/>
        <end position="136"/>
    </location>
</feature>
<evidence type="ECO:0000256" key="2">
    <source>
        <dbReference type="ARBA" id="ARBA00010663"/>
    </source>
</evidence>
<evidence type="ECO:0000256" key="8">
    <source>
        <dbReference type="ARBA" id="ARBA00023170"/>
    </source>
</evidence>
<dbReference type="GO" id="GO:0004930">
    <property type="term" value="F:G protein-coupled receptor activity"/>
    <property type="evidence" value="ECO:0007669"/>
    <property type="project" value="UniProtKB-KW"/>
</dbReference>
<keyword evidence="8" id="KW-0675">Receptor</keyword>
<evidence type="ECO:0000256" key="10">
    <source>
        <dbReference type="SAM" id="Phobius"/>
    </source>
</evidence>
<dbReference type="InterPro" id="IPR017452">
    <property type="entry name" value="GPCR_Rhodpsn_7TM"/>
</dbReference>
<dbReference type="GeneID" id="108738350"/>
<evidence type="ECO:0000256" key="6">
    <source>
        <dbReference type="ARBA" id="ARBA00023040"/>
    </source>
</evidence>
<dbReference type="Pfam" id="PF00001">
    <property type="entry name" value="7tm_1"/>
    <property type="match status" value="1"/>
</dbReference>
<reference evidence="13" key="1">
    <citation type="submission" date="2025-08" db="UniProtKB">
        <authorList>
            <consortium name="RefSeq"/>
        </authorList>
    </citation>
    <scope>IDENTIFICATION</scope>
    <source>
        <tissue evidence="13">Entire body</tissue>
    </source>
</reference>
<dbReference type="GO" id="GO:0005886">
    <property type="term" value="C:plasma membrane"/>
    <property type="evidence" value="ECO:0007669"/>
    <property type="project" value="UniProtKB-SubCell"/>
</dbReference>
<evidence type="ECO:0000313" key="12">
    <source>
        <dbReference type="Proteomes" id="UP000192223"/>
    </source>
</evidence>
<evidence type="ECO:0000256" key="5">
    <source>
        <dbReference type="ARBA" id="ARBA00022989"/>
    </source>
</evidence>
<dbReference type="AlphaFoldDB" id="A0A1W4X4I1"/>
<keyword evidence="9" id="KW-0807">Transducer</keyword>
<keyword evidence="7 10" id="KW-0472">Membrane</keyword>
<protein>
    <submittedName>
        <fullName evidence="13">Trace amine-associated receptor 6-like isoform X1</fullName>
    </submittedName>
</protein>
<accession>A0A1W4X4I1</accession>
<feature type="transmembrane region" description="Helical" evidence="10">
    <location>
        <begin position="198"/>
        <end position="222"/>
    </location>
</feature>
<evidence type="ECO:0000256" key="7">
    <source>
        <dbReference type="ARBA" id="ARBA00023136"/>
    </source>
</evidence>
<keyword evidence="12" id="KW-1185">Reference proteome</keyword>
<dbReference type="PANTHER" id="PTHR24249">
    <property type="entry name" value="HISTAMINE RECEPTOR-RELATED G-PROTEIN COUPLED RECEPTOR"/>
    <property type="match status" value="1"/>
</dbReference>
<evidence type="ECO:0000256" key="1">
    <source>
        <dbReference type="ARBA" id="ARBA00004651"/>
    </source>
</evidence>
<dbReference type="PANTHER" id="PTHR24249:SF418">
    <property type="entry name" value="G-PROTEIN COUPLED RECEPTORS FAMILY 1 PROFILE DOMAIN-CONTAINING PROTEIN"/>
    <property type="match status" value="1"/>
</dbReference>
<dbReference type="Gene3D" id="1.20.1070.10">
    <property type="entry name" value="Rhodopsin 7-helix transmembrane proteins"/>
    <property type="match status" value="1"/>
</dbReference>
<dbReference type="CDD" id="cd00637">
    <property type="entry name" value="7tm_classA_rhodopsin-like"/>
    <property type="match status" value="1"/>
</dbReference>
<dbReference type="Proteomes" id="UP000192223">
    <property type="component" value="Unplaced"/>
</dbReference>
<dbReference type="InParanoid" id="A0A1W4X4I1"/>
<sequence length="415" mass="46787">MASGNNSSIIEEEGEFYINCSGVFSNGNATDERIALLYKQYIPPMLIFCLASVIINIRVLLSVRWVRRPLSPTLHISLSLAAADACTSALLGVGLFINSLLPKINISVSCLATYTLEMFRLSGIIITVVHLLALSVNHYLGILKPLHYPSIMTSGKTSIVVMFLWIVPILFIATYFLVYKYYENCHTITFMTSLNFRMFFASLFIIPLILMIFCYTHILIIVKRQQKVWSQLRRTGSSRYRANRGVSSQQREMEGNLKAIYTTLLILGSCMIGWLPANINFLIICRSGCIISGESYDSYAQCYKELFFYINWTVNMLIILKTMANPIIYSYRMAEIKEGTRRMHLAISQLFCRRSSISRTETYISNSQRSQYGSSRTGATGGAVGGSATAFCRFNGNSAHHHRIISKNELANTLL</sequence>
<evidence type="ECO:0000256" key="4">
    <source>
        <dbReference type="ARBA" id="ARBA00022692"/>
    </source>
</evidence>
<keyword evidence="4 10" id="KW-0812">Transmembrane</keyword>
<feature type="transmembrane region" description="Helical" evidence="10">
    <location>
        <begin position="259"/>
        <end position="277"/>
    </location>
</feature>
<feature type="transmembrane region" description="Helical" evidence="10">
    <location>
        <begin position="157"/>
        <end position="178"/>
    </location>
</feature>
<feature type="domain" description="G-protein coupled receptors family 1 profile" evidence="11">
    <location>
        <begin position="55"/>
        <end position="329"/>
    </location>
</feature>
<dbReference type="PROSITE" id="PS50262">
    <property type="entry name" value="G_PROTEIN_RECEP_F1_2"/>
    <property type="match status" value="1"/>
</dbReference>
<dbReference type="SUPFAM" id="SSF81321">
    <property type="entry name" value="Family A G protein-coupled receptor-like"/>
    <property type="match status" value="1"/>
</dbReference>
<evidence type="ECO:0000256" key="9">
    <source>
        <dbReference type="ARBA" id="ARBA00023224"/>
    </source>
</evidence>
<dbReference type="RefSeq" id="XP_018327240.1">
    <property type="nucleotide sequence ID" value="XM_018471738.2"/>
</dbReference>
<feature type="transmembrane region" description="Helical" evidence="10">
    <location>
        <begin position="73"/>
        <end position="98"/>
    </location>
</feature>
<proteinExistence type="inferred from homology"/>
<dbReference type="InterPro" id="IPR050569">
    <property type="entry name" value="TAAR"/>
</dbReference>
<evidence type="ECO:0000259" key="11">
    <source>
        <dbReference type="PROSITE" id="PS50262"/>
    </source>
</evidence>
<dbReference type="OrthoDB" id="9894375at2759"/>
<dbReference type="PRINTS" id="PR00237">
    <property type="entry name" value="GPCRRHODOPSN"/>
</dbReference>
<evidence type="ECO:0000256" key="3">
    <source>
        <dbReference type="ARBA" id="ARBA00022475"/>
    </source>
</evidence>
<organism evidence="12 13">
    <name type="scientific">Agrilus planipennis</name>
    <name type="common">Emerald ash borer</name>
    <name type="synonym">Agrilus marcopoli</name>
    <dbReference type="NCBI Taxonomy" id="224129"/>
    <lineage>
        <taxon>Eukaryota</taxon>
        <taxon>Metazoa</taxon>
        <taxon>Ecdysozoa</taxon>
        <taxon>Arthropoda</taxon>
        <taxon>Hexapoda</taxon>
        <taxon>Insecta</taxon>
        <taxon>Pterygota</taxon>
        <taxon>Neoptera</taxon>
        <taxon>Endopterygota</taxon>
        <taxon>Coleoptera</taxon>
        <taxon>Polyphaga</taxon>
        <taxon>Elateriformia</taxon>
        <taxon>Buprestoidea</taxon>
        <taxon>Buprestidae</taxon>
        <taxon>Agrilinae</taxon>
        <taxon>Agrilus</taxon>
    </lineage>
</organism>
<feature type="transmembrane region" description="Helical" evidence="10">
    <location>
        <begin position="41"/>
        <end position="61"/>
    </location>
</feature>
<keyword evidence="6" id="KW-0297">G-protein coupled receptor</keyword>
<gene>
    <name evidence="13" type="primary">LOC108738350</name>
</gene>
<evidence type="ECO:0000313" key="13">
    <source>
        <dbReference type="RefSeq" id="XP_018327240.1"/>
    </source>
</evidence>
<name>A0A1W4X4I1_AGRPL</name>
<comment type="similarity">
    <text evidence="2">Belongs to the G-protein coupled receptor 1 family.</text>
</comment>